<name>A0A0V8HC22_9BACI</name>
<accession>A0A0V8HC22</accession>
<evidence type="ECO:0000313" key="2">
    <source>
        <dbReference type="Proteomes" id="UP000181997"/>
    </source>
</evidence>
<dbReference type="OrthoDB" id="2053805at2"/>
<dbReference type="Proteomes" id="UP000181997">
    <property type="component" value="Unassembled WGS sequence"/>
</dbReference>
<protein>
    <submittedName>
        <fullName evidence="1">Uncharacterized protein</fullName>
    </submittedName>
</protein>
<keyword evidence="2" id="KW-1185">Reference proteome</keyword>
<dbReference type="AlphaFoldDB" id="A0A0V8HC22"/>
<proteinExistence type="predicted"/>
<organism evidence="1 2">
    <name type="scientific">[Bacillus] enclensis</name>
    <dbReference type="NCBI Taxonomy" id="1402860"/>
    <lineage>
        <taxon>Bacteria</taxon>
        <taxon>Bacillati</taxon>
        <taxon>Bacillota</taxon>
        <taxon>Bacilli</taxon>
        <taxon>Bacillales</taxon>
        <taxon>Bacillaceae</taxon>
        <taxon>Rossellomorea</taxon>
    </lineage>
</organism>
<reference evidence="2" key="1">
    <citation type="submission" date="2016-08" db="EMBL/GenBank/DDBJ databases">
        <authorList>
            <person name="Varghese N."/>
            <person name="Submissions Spin"/>
        </authorList>
    </citation>
    <scope>NUCLEOTIDE SEQUENCE [LARGE SCALE GENOMIC DNA]</scope>
    <source>
        <strain evidence="2">SGD-1123</strain>
    </source>
</reference>
<gene>
    <name evidence="1" type="ORF">GA0061094_3751</name>
</gene>
<dbReference type="RefSeq" id="WP_032086598.1">
    <property type="nucleotide sequence ID" value="NZ_FMAU01000005.1"/>
</dbReference>
<evidence type="ECO:0000313" key="1">
    <source>
        <dbReference type="EMBL" id="SCC29061.1"/>
    </source>
</evidence>
<sequence>MGRENSMKPPYQILAYLTSDRDRVISGGPLLLYSEDLEELKQMTVDIAKGLKADVVQMTNGDYLVIRI</sequence>
<dbReference type="InterPro" id="IPR054055">
    <property type="entry name" value="YpzH"/>
</dbReference>
<dbReference type="Pfam" id="PF21835">
    <property type="entry name" value="YIEGIA_cap"/>
    <property type="match status" value="1"/>
</dbReference>
<dbReference type="EMBL" id="FMAU01000005">
    <property type="protein sequence ID" value="SCC29061.1"/>
    <property type="molecule type" value="Genomic_DNA"/>
</dbReference>